<dbReference type="PANTHER" id="PTHR36505">
    <property type="entry name" value="BLR1072 PROTEIN"/>
    <property type="match status" value="1"/>
</dbReference>
<name>A0A369WDG7_9HYPH</name>
<evidence type="ECO:0000259" key="3">
    <source>
        <dbReference type="Pfam" id="PF05239"/>
    </source>
</evidence>
<dbReference type="InterPro" id="IPR011033">
    <property type="entry name" value="PRC_barrel-like_sf"/>
</dbReference>
<protein>
    <submittedName>
        <fullName evidence="4">PRC-barrel domain containing protein</fullName>
    </submittedName>
</protein>
<dbReference type="AlphaFoldDB" id="A0A369WDG7"/>
<feature type="domain" description="PRC-barrel" evidence="3">
    <location>
        <begin position="64"/>
        <end position="138"/>
    </location>
</feature>
<feature type="compositionally biased region" description="Acidic residues" evidence="1">
    <location>
        <begin position="218"/>
        <end position="227"/>
    </location>
</feature>
<organism evidence="4 5">
    <name type="scientific">Pelagibacterium lacus</name>
    <dbReference type="NCBI Taxonomy" id="2282655"/>
    <lineage>
        <taxon>Bacteria</taxon>
        <taxon>Pseudomonadati</taxon>
        <taxon>Pseudomonadota</taxon>
        <taxon>Alphaproteobacteria</taxon>
        <taxon>Hyphomicrobiales</taxon>
        <taxon>Devosiaceae</taxon>
        <taxon>Pelagibacterium</taxon>
    </lineage>
</organism>
<dbReference type="PANTHER" id="PTHR36505:SF1">
    <property type="entry name" value="BLR1072 PROTEIN"/>
    <property type="match status" value="1"/>
</dbReference>
<keyword evidence="2" id="KW-0732">Signal</keyword>
<proteinExistence type="predicted"/>
<evidence type="ECO:0000256" key="1">
    <source>
        <dbReference type="SAM" id="MobiDB-lite"/>
    </source>
</evidence>
<dbReference type="Gene3D" id="2.30.30.240">
    <property type="entry name" value="PRC-barrel domain"/>
    <property type="match status" value="2"/>
</dbReference>
<feature type="compositionally biased region" description="Low complexity" evidence="1">
    <location>
        <begin position="228"/>
        <end position="245"/>
    </location>
</feature>
<feature type="domain" description="PRC-barrel" evidence="3">
    <location>
        <begin position="306"/>
        <end position="376"/>
    </location>
</feature>
<feature type="signal peptide" evidence="2">
    <location>
        <begin position="1"/>
        <end position="21"/>
    </location>
</feature>
<reference evidence="5" key="1">
    <citation type="submission" date="2018-07" db="EMBL/GenBank/DDBJ databases">
        <authorList>
            <person name="Liu B.-T."/>
            <person name="Du Z."/>
        </authorList>
    </citation>
    <scope>NUCLEOTIDE SEQUENCE [LARGE SCALE GENOMIC DNA]</scope>
    <source>
        <strain evidence="5">XYN52</strain>
    </source>
</reference>
<dbReference type="Proteomes" id="UP000253759">
    <property type="component" value="Unassembled WGS sequence"/>
</dbReference>
<dbReference type="SUPFAM" id="SSF50346">
    <property type="entry name" value="PRC-barrel domain"/>
    <property type="match status" value="2"/>
</dbReference>
<evidence type="ECO:0000313" key="5">
    <source>
        <dbReference type="Proteomes" id="UP000253759"/>
    </source>
</evidence>
<gene>
    <name evidence="4" type="ORF">DVH29_01830</name>
</gene>
<keyword evidence="5" id="KW-1185">Reference proteome</keyword>
<feature type="chain" id="PRO_5016595525" evidence="2">
    <location>
        <begin position="22"/>
        <end position="407"/>
    </location>
</feature>
<sequence>MYRKLLATTALSLIVAGGAYAQEMAPGDPAMAPVDPAMEAPAEVPQEPLVRAEDAGINADGWLATEIIGETIYNSTGDDAEAIGDVNDFVLDQNGEIGAVVVGVGGFLGIGQKSVAINWDELELAQDMDGNNRLVANMTREQLENAAEFNREEWLASEARAAAEMDAMAPAGDPMAPVPAPAPAPAPDVEAPADDMMAPDAPADDPAAADMAPTDDVAPADDMDAPAEDVAPADPMAPADDAGAAEVDTPADAAVDVEAPADDAAASPDMDAPADDPAAVDAAPAADGVVAVPAWDTLESVATTDISADELEGTTVYGAGDEDIGSIGDIILSEDGAVQAVIIDFGGFLGIGTKPVAVDFENLTFVRNENGDLVLRTSLTAEQLEAAPEYDENAYLTAPADNSLIVE</sequence>
<feature type="region of interest" description="Disordered" evidence="1">
    <location>
        <begin position="170"/>
        <end position="245"/>
    </location>
</feature>
<evidence type="ECO:0000256" key="2">
    <source>
        <dbReference type="SAM" id="SignalP"/>
    </source>
</evidence>
<dbReference type="InterPro" id="IPR027275">
    <property type="entry name" value="PRC-brl_dom"/>
</dbReference>
<comment type="caution">
    <text evidence="4">The sequence shown here is derived from an EMBL/GenBank/DDBJ whole genome shotgun (WGS) entry which is preliminary data.</text>
</comment>
<feature type="compositionally biased region" description="Low complexity" evidence="1">
    <location>
        <begin position="187"/>
        <end position="217"/>
    </location>
</feature>
<dbReference type="OrthoDB" id="7876889at2"/>
<accession>A0A369WDG7</accession>
<evidence type="ECO:0000313" key="4">
    <source>
        <dbReference type="EMBL" id="RDE10161.1"/>
    </source>
</evidence>
<feature type="compositionally biased region" description="Pro residues" evidence="1">
    <location>
        <begin position="176"/>
        <end position="186"/>
    </location>
</feature>
<dbReference type="RefSeq" id="WP_114644458.1">
    <property type="nucleotide sequence ID" value="NZ_QQNH01000002.1"/>
</dbReference>
<dbReference type="Pfam" id="PF05239">
    <property type="entry name" value="PRC"/>
    <property type="match status" value="2"/>
</dbReference>
<dbReference type="EMBL" id="QQNH01000002">
    <property type="protein sequence ID" value="RDE10161.1"/>
    <property type="molecule type" value="Genomic_DNA"/>
</dbReference>